<protein>
    <recommendedName>
        <fullName evidence="3">OTU domain-containing protein</fullName>
    </recommendedName>
</protein>
<evidence type="ECO:0000313" key="2">
    <source>
        <dbReference type="Proteomes" id="UP000281474"/>
    </source>
</evidence>
<organism evidence="1 2">
    <name type="scientific">Parashewanella curva</name>
    <dbReference type="NCBI Taxonomy" id="2338552"/>
    <lineage>
        <taxon>Bacteria</taxon>
        <taxon>Pseudomonadati</taxon>
        <taxon>Pseudomonadota</taxon>
        <taxon>Gammaproteobacteria</taxon>
        <taxon>Alteromonadales</taxon>
        <taxon>Shewanellaceae</taxon>
        <taxon>Parashewanella</taxon>
    </lineage>
</organism>
<proteinExistence type="predicted"/>
<dbReference type="Proteomes" id="UP000281474">
    <property type="component" value="Unassembled WGS sequence"/>
</dbReference>
<reference evidence="1 2" key="1">
    <citation type="submission" date="2018-09" db="EMBL/GenBank/DDBJ databases">
        <title>Phylogeny of the Shewanellaceae, and recommendation for two new genera, Pseudoshewanella and Parashewanella.</title>
        <authorList>
            <person name="Wang G."/>
        </authorList>
    </citation>
    <scope>NUCLEOTIDE SEQUENCE [LARGE SCALE GENOMIC DNA]</scope>
    <source>
        <strain evidence="1 2">C51</strain>
    </source>
</reference>
<sequence>MTWDAGRANGQPLDSLYPNENPVMDGIDQDMQREQVDLVRNCFGFDISDQLYIPERSGENYGDWIKNAPLDPNLKKGHEWITFQCRRAQIQTFKRLDKKVNEFETEFKEKVSLNLNAFTTQLLIEKSKVIMSDSHTDLSRVQVSESDIQLCKRNYRVKSDEVSLFIFQLQTMAEHASLLFSSIRVQTQFKKDIQRLIQHIQHKNIRGALVQISACVQRYPVSHFLRSAESFTEIVTSLEAALNQQQEAESEYARCLDYYFEPTRCRFVNLLERTDKGGIIVTVSNNEILKYWQDGYKEWVSQNEVKQSTAIAPKEAGPCTVKPKIDVALAMRTTQSNQWKTTSFDPHLTIEEEGIVLKGRQNGLLTLRKVHKKLTSIRETLKSIAPPHGDDELEQRIIAHIQSMVGMTKPTGSKTDIDACKAAYVFNLKQFETMKNTLNGLLNSCVFVIHGDESKKRFTEEVSALIRLLKEKNFATTQAKLTAWEELAELIYAEAFKQQFSHALKELETQLIRHNYALNEYVKYATPLIIPVKQEFDALLKDAEEQSVYLRVEGGFLLTHWYAPYESAFALMNQEDVKVFPPVPKKRTKYKVVNKTQVTSKLPIQQQELPAIKEKPIPLPRRKTVASTGKATVDSRLFTATENQALPHQQAGQWQRNRTVELVDDSDYSSDPDYSSDSDNKLEGYRQFLAKHKAEANKSRLETMSTLAPAPLREQQQTMTGRNEQEYLPPIEGQERDSVSYSDPPCIIDFISYKQNKHTPTLVYKYSVSDDGACLFRAHLAIKLKDLTWCSKEYTTKENLIDQLQQEGSTALIKQAFVESIGFVYESGLVNDIGEYARRFEQPQALAEAFYERTFGQAQFTYCIGAVYQRVLGLNPSANETAMSEENKIRRVTKEDEFANTFADIVTHNIINKLGIAVQQGLSYQQILATQSPFAYKRDGNSIHYDLLAPAGYFVH</sequence>
<dbReference type="AlphaFoldDB" id="A0A3L8PXD2"/>
<accession>A0A3L8PXD2</accession>
<gene>
    <name evidence="1" type="ORF">D5018_09255</name>
</gene>
<dbReference type="OrthoDB" id="5848333at2"/>
<evidence type="ECO:0008006" key="3">
    <source>
        <dbReference type="Google" id="ProtNLM"/>
    </source>
</evidence>
<dbReference type="EMBL" id="QZEI01000023">
    <property type="protein sequence ID" value="RLV59981.1"/>
    <property type="molecule type" value="Genomic_DNA"/>
</dbReference>
<keyword evidence="2" id="KW-1185">Reference proteome</keyword>
<dbReference type="RefSeq" id="WP_121838725.1">
    <property type="nucleotide sequence ID" value="NZ_ML014772.1"/>
</dbReference>
<evidence type="ECO:0000313" key="1">
    <source>
        <dbReference type="EMBL" id="RLV59981.1"/>
    </source>
</evidence>
<comment type="caution">
    <text evidence="1">The sequence shown here is derived from an EMBL/GenBank/DDBJ whole genome shotgun (WGS) entry which is preliminary data.</text>
</comment>
<name>A0A3L8PXD2_9GAMM</name>